<evidence type="ECO:0008006" key="4">
    <source>
        <dbReference type="Google" id="ProtNLM"/>
    </source>
</evidence>
<name>A0ABN8LS68_9CNID</name>
<feature type="non-terminal residue" evidence="2">
    <location>
        <position position="185"/>
    </location>
</feature>
<evidence type="ECO:0000313" key="2">
    <source>
        <dbReference type="EMBL" id="CAH3018447.1"/>
    </source>
</evidence>
<keyword evidence="3" id="KW-1185">Reference proteome</keyword>
<protein>
    <recommendedName>
        <fullName evidence="4">MADF domain-containing protein</fullName>
    </recommendedName>
</protein>
<evidence type="ECO:0000313" key="3">
    <source>
        <dbReference type="Proteomes" id="UP001159427"/>
    </source>
</evidence>
<feature type="region of interest" description="Disordered" evidence="1">
    <location>
        <begin position="57"/>
        <end position="131"/>
    </location>
</feature>
<gene>
    <name evidence="2" type="ORF">PEVE_00043139</name>
</gene>
<sequence>MEWTQDHDLMLLRETAFEDPFQFKKGSPDRGEVWSKIARSLNSSAELKFALLQAKYKEKNKKDEASSGTSTQMSELDRLLEDFTEKEKDSEEKSIRKTAMERVSQTKKRQEGTEREAVSTKRRRRGGDETIEYLREKSEAERKVREQELELKKAEVALQEKRAEQGQTQMQEMLRVMQQQQQQSQ</sequence>
<proteinExistence type="predicted"/>
<accession>A0ABN8LS68</accession>
<reference evidence="2 3" key="1">
    <citation type="submission" date="2022-05" db="EMBL/GenBank/DDBJ databases">
        <authorList>
            <consortium name="Genoscope - CEA"/>
            <person name="William W."/>
        </authorList>
    </citation>
    <scope>NUCLEOTIDE SEQUENCE [LARGE SCALE GENOMIC DNA]</scope>
</reference>
<feature type="compositionally biased region" description="Basic and acidic residues" evidence="1">
    <location>
        <begin position="75"/>
        <end position="100"/>
    </location>
</feature>
<dbReference type="EMBL" id="CALNXI010000087">
    <property type="protein sequence ID" value="CAH3018447.1"/>
    <property type="molecule type" value="Genomic_DNA"/>
</dbReference>
<feature type="compositionally biased region" description="Basic and acidic residues" evidence="1">
    <location>
        <begin position="108"/>
        <end position="119"/>
    </location>
</feature>
<comment type="caution">
    <text evidence="2">The sequence shown here is derived from an EMBL/GenBank/DDBJ whole genome shotgun (WGS) entry which is preliminary data.</text>
</comment>
<evidence type="ECO:0000256" key="1">
    <source>
        <dbReference type="SAM" id="MobiDB-lite"/>
    </source>
</evidence>
<organism evidence="2 3">
    <name type="scientific">Porites evermanni</name>
    <dbReference type="NCBI Taxonomy" id="104178"/>
    <lineage>
        <taxon>Eukaryota</taxon>
        <taxon>Metazoa</taxon>
        <taxon>Cnidaria</taxon>
        <taxon>Anthozoa</taxon>
        <taxon>Hexacorallia</taxon>
        <taxon>Scleractinia</taxon>
        <taxon>Fungiina</taxon>
        <taxon>Poritidae</taxon>
        <taxon>Porites</taxon>
    </lineage>
</organism>
<dbReference type="Proteomes" id="UP001159427">
    <property type="component" value="Unassembled WGS sequence"/>
</dbReference>